<dbReference type="Proteomes" id="UP000549971">
    <property type="component" value="Unassembled WGS sequence"/>
</dbReference>
<dbReference type="RefSeq" id="WP_184804963.1">
    <property type="nucleotide sequence ID" value="NZ_JACHMY010000001.1"/>
</dbReference>
<evidence type="ECO:0000313" key="3">
    <source>
        <dbReference type="Proteomes" id="UP000549971"/>
    </source>
</evidence>
<keyword evidence="1" id="KW-0472">Membrane</keyword>
<name>A0A7W9JGG9_9ACTN</name>
<keyword evidence="3" id="KW-1185">Reference proteome</keyword>
<accession>A0A7W9JGG9</accession>
<gene>
    <name evidence="2" type="ORF">HDA39_008254</name>
</gene>
<reference evidence="2 3" key="1">
    <citation type="submission" date="2020-08" db="EMBL/GenBank/DDBJ databases">
        <title>Sequencing the genomes of 1000 actinobacteria strains.</title>
        <authorList>
            <person name="Klenk H.-P."/>
        </authorList>
    </citation>
    <scope>NUCLEOTIDE SEQUENCE [LARGE SCALE GENOMIC DNA]</scope>
    <source>
        <strain evidence="2 3">DSM 28967</strain>
    </source>
</reference>
<evidence type="ECO:0000256" key="1">
    <source>
        <dbReference type="SAM" id="Phobius"/>
    </source>
</evidence>
<sequence length="48" mass="5216">MPNEPEVEERSVEREGRIQFSEDWAATVVGLVLIVLVLAGVIPTGLVP</sequence>
<protein>
    <submittedName>
        <fullName evidence="2">Uncharacterized protein</fullName>
    </submittedName>
</protein>
<evidence type="ECO:0000313" key="2">
    <source>
        <dbReference type="EMBL" id="MBB5841520.1"/>
    </source>
</evidence>
<keyword evidence="1" id="KW-1133">Transmembrane helix</keyword>
<organism evidence="2 3">
    <name type="scientific">Kribbella italica</name>
    <dbReference type="NCBI Taxonomy" id="1540520"/>
    <lineage>
        <taxon>Bacteria</taxon>
        <taxon>Bacillati</taxon>
        <taxon>Actinomycetota</taxon>
        <taxon>Actinomycetes</taxon>
        <taxon>Propionibacteriales</taxon>
        <taxon>Kribbellaceae</taxon>
        <taxon>Kribbella</taxon>
    </lineage>
</organism>
<proteinExistence type="predicted"/>
<feature type="transmembrane region" description="Helical" evidence="1">
    <location>
        <begin position="24"/>
        <end position="47"/>
    </location>
</feature>
<keyword evidence="1" id="KW-0812">Transmembrane</keyword>
<dbReference type="AlphaFoldDB" id="A0A7W9JGG9"/>
<comment type="caution">
    <text evidence="2">The sequence shown here is derived from an EMBL/GenBank/DDBJ whole genome shotgun (WGS) entry which is preliminary data.</text>
</comment>
<dbReference type="EMBL" id="JACHMY010000001">
    <property type="protein sequence ID" value="MBB5841520.1"/>
    <property type="molecule type" value="Genomic_DNA"/>
</dbReference>